<dbReference type="EMBL" id="CP140153">
    <property type="protein sequence ID" value="WQH15750.1"/>
    <property type="molecule type" value="Genomic_DNA"/>
</dbReference>
<accession>A0ABZ0YU98</accession>
<dbReference type="RefSeq" id="WP_322520775.1">
    <property type="nucleotide sequence ID" value="NZ_CP140153.1"/>
</dbReference>
<feature type="domain" description="YhdP central" evidence="1">
    <location>
        <begin position="16"/>
        <end position="1327"/>
    </location>
</feature>
<evidence type="ECO:0000313" key="3">
    <source>
        <dbReference type="Proteomes" id="UP001327459"/>
    </source>
</evidence>
<sequence>MNTESSAKRERRLRQAFRRLLMTAAVLLVLVAALSAVSRALLPWVERYQPDFEAVVSETLDVPVRFGSLDLRWRGYQPQVVFRDVRIDAGPRADALSLGLSWWRSLVEWRLVADKITLDAPRFTLIRDHEGWSVADLSLEGRAGVTAQRVSWAEVEDQLARLGHLSVRDAVVEFRDPSGRGDRLTFSLAAELDRDQWRGSGDARLAGISDEPMRFAGEGRFGEESRVSLFLQVSEWNLPQVQRRLDRYGGPTVRRTLGGCPGDGNPARCEVGMPRIDSGRLDGQLWLDWEQTRLTELTVQADVRNLAVTREHLLGEDDASQAALDRVSATLAWGRDAEGWHLDAEDVKVRPAREEPLPTEFVRMRAIGDELFFSTDHADLGHLAVWLAAAPLPTDFLELLDQNVPRGQARDVRLHFTQGELVEGFLDLRGFGNTTGVPLRPVIGTRAGRGGADLILYRQPGGWLARIDQQDLVLAVPGMFREPVSIDRVRGDLYWFDQVGAAEAEDQSAGLSLYSPNLVLASPGLDVAGRFFYRQGRSDQSGDQSGYLGIDSGFAVADTRRGPGYLPRHVIGPRTLDWLDAALEGEGAQGRIDEGHFIFHGDPARAPFTDGGGYFSIVFDYHDVTLPYQPGWPALSDASGSMAFVNKQYHVDVEQGRVGPVPVGDSRVSIFDLDQPKLQIAVDRPVAIDALLDGLGQTPLIDAGALAGFSGRGEGPFTLDVLIGLTSGSPPPSVSGGYRFAGHRLSVADGRFVFEDVSGPLRFTDTRFSAEALSGRFLGESFRARVDPLADRAATRIQANTRFTPAGLSTVLGPTGQTPVAGALIDSLEGETDVGVRVDIPHGEGGVGIRVESGLIGWRSRLPAPLEKPAPISWPLTIDLDVRSGGLRALSARLEGTQTWRAELGFDPNGALTRTRLGNRSLDTDPAGEGGSADHRVGLTLAELALDPWLDWWTAVAPRAAAQGGGADRGDQWWVDARIDRLSLGDGWLNGVTAGWSSRDDGWWLGVSGEENRGELRFTAGAGAAADRLEGRFDRLWLHREPNSDDAQRPAPQAWDLAALPVTSLAVDALTVNELKLGRLSVEALPEDNHYRIDRVAWQPAPSLSVSGSGRIEDGVSEAPQGQRTRLSLAMDGDDLGAAIAAISGESPIQGGDVDEGQLTIAWPGSPTSFDAGRAAGNGRFLITEGQLKGIDPGAGRLVGLMSLGALADRLRLDFRDVTREGLYFDSLAGQWRMDRGRLIVDPLELTNPSLNALIDGELQLVDRRLDLTARIYADFGMLLPLIGTVAGGPLVGGAVLALQETFRQLDEAPEPSVTYHIGGTFEQPEVTRGGTP</sequence>
<keyword evidence="3" id="KW-1185">Reference proteome</keyword>
<dbReference type="Pfam" id="PF13116">
    <property type="entry name" value="YhdP"/>
    <property type="match status" value="1"/>
</dbReference>
<dbReference type="InterPro" id="IPR025263">
    <property type="entry name" value="YhdP_central"/>
</dbReference>
<dbReference type="PANTHER" id="PTHR38690:SF1">
    <property type="entry name" value="PROTEASE"/>
    <property type="match status" value="1"/>
</dbReference>
<reference evidence="2 3" key="1">
    <citation type="submission" date="2023-11" db="EMBL/GenBank/DDBJ databases">
        <title>MicrobeMod: A computational toolkit for identifying prokaryotic methylation and restriction-modification with nanopore sequencing.</title>
        <authorList>
            <person name="Crits-Christoph A."/>
            <person name="Kang S.C."/>
            <person name="Lee H."/>
            <person name="Ostrov N."/>
        </authorList>
    </citation>
    <scope>NUCLEOTIDE SEQUENCE [LARGE SCALE GENOMIC DNA]</scope>
    <source>
        <strain evidence="2 3">ATCC 49870</strain>
    </source>
</reference>
<proteinExistence type="predicted"/>
<evidence type="ECO:0000259" key="1">
    <source>
        <dbReference type="Pfam" id="PF13116"/>
    </source>
</evidence>
<gene>
    <name evidence="2" type="ORF">SR882_08250</name>
</gene>
<organism evidence="2 3">
    <name type="scientific">Guyparkeria halophila</name>
    <dbReference type="NCBI Taxonomy" id="47960"/>
    <lineage>
        <taxon>Bacteria</taxon>
        <taxon>Pseudomonadati</taxon>
        <taxon>Pseudomonadota</taxon>
        <taxon>Gammaproteobacteria</taxon>
        <taxon>Chromatiales</taxon>
        <taxon>Thioalkalibacteraceae</taxon>
        <taxon>Guyparkeria</taxon>
    </lineage>
</organism>
<dbReference type="PANTHER" id="PTHR38690">
    <property type="entry name" value="PROTEASE-RELATED"/>
    <property type="match status" value="1"/>
</dbReference>
<dbReference type="Proteomes" id="UP001327459">
    <property type="component" value="Chromosome"/>
</dbReference>
<dbReference type="InterPro" id="IPR011836">
    <property type="entry name" value="YhdP"/>
</dbReference>
<name>A0ABZ0YU98_9GAMM</name>
<protein>
    <submittedName>
        <fullName evidence="2">DUF3971 domain-containing protein</fullName>
    </submittedName>
</protein>
<evidence type="ECO:0000313" key="2">
    <source>
        <dbReference type="EMBL" id="WQH15750.1"/>
    </source>
</evidence>